<evidence type="ECO:0008006" key="3">
    <source>
        <dbReference type="Google" id="ProtNLM"/>
    </source>
</evidence>
<proteinExistence type="predicted"/>
<dbReference type="AlphaFoldDB" id="A0A9J6GQ92"/>
<dbReference type="Gene3D" id="3.30.420.10">
    <property type="entry name" value="Ribonuclease H-like superfamily/Ribonuclease H"/>
    <property type="match status" value="1"/>
</dbReference>
<dbReference type="GO" id="GO:0003676">
    <property type="term" value="F:nucleic acid binding"/>
    <property type="evidence" value="ECO:0007669"/>
    <property type="project" value="InterPro"/>
</dbReference>
<gene>
    <name evidence="1" type="ORF">HPB48_021102</name>
</gene>
<dbReference type="InterPro" id="IPR036397">
    <property type="entry name" value="RNaseH_sf"/>
</dbReference>
<accession>A0A9J6GQ92</accession>
<sequence>MINLQVLQLHWYCEKKVGRSRTQSRVAVQKPLLSDDNKASRLRFASEHSTWSVDDWKQVLFSDDRRLPQDGTRNVASGVL</sequence>
<evidence type="ECO:0000313" key="2">
    <source>
        <dbReference type="Proteomes" id="UP000821853"/>
    </source>
</evidence>
<evidence type="ECO:0000313" key="1">
    <source>
        <dbReference type="EMBL" id="KAH9380670.1"/>
    </source>
</evidence>
<dbReference type="VEuPathDB" id="VectorBase:HLOH_060067"/>
<organism evidence="1 2">
    <name type="scientific">Haemaphysalis longicornis</name>
    <name type="common">Bush tick</name>
    <dbReference type="NCBI Taxonomy" id="44386"/>
    <lineage>
        <taxon>Eukaryota</taxon>
        <taxon>Metazoa</taxon>
        <taxon>Ecdysozoa</taxon>
        <taxon>Arthropoda</taxon>
        <taxon>Chelicerata</taxon>
        <taxon>Arachnida</taxon>
        <taxon>Acari</taxon>
        <taxon>Parasitiformes</taxon>
        <taxon>Ixodida</taxon>
        <taxon>Ixodoidea</taxon>
        <taxon>Ixodidae</taxon>
        <taxon>Haemaphysalinae</taxon>
        <taxon>Haemaphysalis</taxon>
    </lineage>
</organism>
<reference evidence="1 2" key="1">
    <citation type="journal article" date="2020" name="Cell">
        <title>Large-Scale Comparative Analyses of Tick Genomes Elucidate Their Genetic Diversity and Vector Capacities.</title>
        <authorList>
            <consortium name="Tick Genome and Microbiome Consortium (TIGMIC)"/>
            <person name="Jia N."/>
            <person name="Wang J."/>
            <person name="Shi W."/>
            <person name="Du L."/>
            <person name="Sun Y."/>
            <person name="Zhan W."/>
            <person name="Jiang J.F."/>
            <person name="Wang Q."/>
            <person name="Zhang B."/>
            <person name="Ji P."/>
            <person name="Bell-Sakyi L."/>
            <person name="Cui X.M."/>
            <person name="Yuan T.T."/>
            <person name="Jiang B.G."/>
            <person name="Yang W.F."/>
            <person name="Lam T.T."/>
            <person name="Chang Q.C."/>
            <person name="Ding S.J."/>
            <person name="Wang X.J."/>
            <person name="Zhu J.G."/>
            <person name="Ruan X.D."/>
            <person name="Zhao L."/>
            <person name="Wei J.T."/>
            <person name="Ye R.Z."/>
            <person name="Que T.C."/>
            <person name="Du C.H."/>
            <person name="Zhou Y.H."/>
            <person name="Cheng J.X."/>
            <person name="Dai P.F."/>
            <person name="Guo W.B."/>
            <person name="Han X.H."/>
            <person name="Huang E.J."/>
            <person name="Li L.F."/>
            <person name="Wei W."/>
            <person name="Gao Y.C."/>
            <person name="Liu J.Z."/>
            <person name="Shao H.Z."/>
            <person name="Wang X."/>
            <person name="Wang C.C."/>
            <person name="Yang T.C."/>
            <person name="Huo Q.B."/>
            <person name="Li W."/>
            <person name="Chen H.Y."/>
            <person name="Chen S.E."/>
            <person name="Zhou L.G."/>
            <person name="Ni X.B."/>
            <person name="Tian J.H."/>
            <person name="Sheng Y."/>
            <person name="Liu T."/>
            <person name="Pan Y.S."/>
            <person name="Xia L.Y."/>
            <person name="Li J."/>
            <person name="Zhao F."/>
            <person name="Cao W.C."/>
        </authorList>
    </citation>
    <scope>NUCLEOTIDE SEQUENCE [LARGE SCALE GENOMIC DNA]</scope>
    <source>
        <tissue evidence="1">Larvae</tissue>
    </source>
</reference>
<protein>
    <recommendedName>
        <fullName evidence="3">Transposase Tc1-like domain-containing protein</fullName>
    </recommendedName>
</protein>
<dbReference type="OrthoDB" id="6503912at2759"/>
<comment type="caution">
    <text evidence="1">The sequence shown here is derived from an EMBL/GenBank/DDBJ whole genome shotgun (WGS) entry which is preliminary data.</text>
</comment>
<dbReference type="EMBL" id="JABSTR010000010">
    <property type="protein sequence ID" value="KAH9380670.1"/>
    <property type="molecule type" value="Genomic_DNA"/>
</dbReference>
<dbReference type="Proteomes" id="UP000821853">
    <property type="component" value="Chromosome 8"/>
</dbReference>
<keyword evidence="2" id="KW-1185">Reference proteome</keyword>
<name>A0A9J6GQ92_HAELO</name>